<protein>
    <submittedName>
        <fullName evidence="1">Uncharacterized protein</fullName>
    </submittedName>
</protein>
<gene>
    <name evidence="1" type="ORF">ONZ43_g831</name>
</gene>
<dbReference type="Proteomes" id="UP001153334">
    <property type="component" value="Unassembled WGS sequence"/>
</dbReference>
<reference evidence="1" key="1">
    <citation type="submission" date="2022-11" db="EMBL/GenBank/DDBJ databases">
        <title>Genome Sequence of Nemania bipapillata.</title>
        <authorList>
            <person name="Buettner E."/>
        </authorList>
    </citation>
    <scope>NUCLEOTIDE SEQUENCE</scope>
    <source>
        <strain evidence="1">CP14</strain>
    </source>
</reference>
<evidence type="ECO:0000313" key="2">
    <source>
        <dbReference type="Proteomes" id="UP001153334"/>
    </source>
</evidence>
<evidence type="ECO:0000313" key="1">
    <source>
        <dbReference type="EMBL" id="KAJ8123145.1"/>
    </source>
</evidence>
<comment type="caution">
    <text evidence="1">The sequence shown here is derived from an EMBL/GenBank/DDBJ whole genome shotgun (WGS) entry which is preliminary data.</text>
</comment>
<proteinExistence type="predicted"/>
<sequence>MSMYQSAPPPATELGRYRVLCPSAGIRVSPLALGAMSIGQAWAAGMGSMDKEQSFKLLDAYFEKGGNFIDTANNYQDDDSENWLGEWMTARKNRDQIVLATKFTTDYKSYQMGKGKVVNACGNHKKSLRMSLRDSLVKLQTDYVDILYLHWWDWTTSIEEVMDALHLVVQEGKVLYLGISDSPAWVVSAANTYARAHGKTPFSIYQGRWNLMRRDFERDIIPMARHFGMALAPWDVLGQGKFQTRKAVEERQKSGEGLRSMKGAHQTEDEIKISDALYKVAQEHKIESVTAIALAYVLSKYPYVYPIIGGRKISHLDDNIQALKIQLTSKQIEELESVTNFDVGFPTNFIGPEVKETGKPIPLMSTAGILAIVKNEQPIQHA</sequence>
<accession>A0ACC2J6W0</accession>
<keyword evidence="2" id="KW-1185">Reference proteome</keyword>
<organism evidence="1 2">
    <name type="scientific">Nemania bipapillata</name>
    <dbReference type="NCBI Taxonomy" id="110536"/>
    <lineage>
        <taxon>Eukaryota</taxon>
        <taxon>Fungi</taxon>
        <taxon>Dikarya</taxon>
        <taxon>Ascomycota</taxon>
        <taxon>Pezizomycotina</taxon>
        <taxon>Sordariomycetes</taxon>
        <taxon>Xylariomycetidae</taxon>
        <taxon>Xylariales</taxon>
        <taxon>Xylariaceae</taxon>
        <taxon>Nemania</taxon>
    </lineage>
</organism>
<dbReference type="EMBL" id="JAPESX010000120">
    <property type="protein sequence ID" value="KAJ8123145.1"/>
    <property type="molecule type" value="Genomic_DNA"/>
</dbReference>
<name>A0ACC2J6W0_9PEZI</name>